<keyword evidence="3" id="KW-1185">Reference proteome</keyword>
<evidence type="ECO:0000256" key="1">
    <source>
        <dbReference type="SAM" id="MobiDB-lite"/>
    </source>
</evidence>
<name>A0ABN7UTP6_GIGMA</name>
<protein>
    <submittedName>
        <fullName evidence="2">36647_t:CDS:1</fullName>
    </submittedName>
</protein>
<evidence type="ECO:0000313" key="2">
    <source>
        <dbReference type="EMBL" id="CAG8668623.1"/>
    </source>
</evidence>
<dbReference type="Proteomes" id="UP000789901">
    <property type="component" value="Unassembled WGS sequence"/>
</dbReference>
<reference evidence="2 3" key="1">
    <citation type="submission" date="2021-06" db="EMBL/GenBank/DDBJ databases">
        <authorList>
            <person name="Kallberg Y."/>
            <person name="Tangrot J."/>
            <person name="Rosling A."/>
        </authorList>
    </citation>
    <scope>NUCLEOTIDE SEQUENCE [LARGE SCALE GENOMIC DNA]</scope>
    <source>
        <strain evidence="2 3">120-4 pot B 10/14</strain>
    </source>
</reference>
<feature type="region of interest" description="Disordered" evidence="1">
    <location>
        <begin position="1"/>
        <end position="35"/>
    </location>
</feature>
<organism evidence="2 3">
    <name type="scientific">Gigaspora margarita</name>
    <dbReference type="NCBI Taxonomy" id="4874"/>
    <lineage>
        <taxon>Eukaryota</taxon>
        <taxon>Fungi</taxon>
        <taxon>Fungi incertae sedis</taxon>
        <taxon>Mucoromycota</taxon>
        <taxon>Glomeromycotina</taxon>
        <taxon>Glomeromycetes</taxon>
        <taxon>Diversisporales</taxon>
        <taxon>Gigasporaceae</taxon>
        <taxon>Gigaspora</taxon>
    </lineage>
</organism>
<feature type="non-terminal residue" evidence="2">
    <location>
        <position position="1"/>
    </location>
</feature>
<feature type="compositionally biased region" description="Basic and acidic residues" evidence="1">
    <location>
        <begin position="19"/>
        <end position="30"/>
    </location>
</feature>
<dbReference type="PANTHER" id="PTHR35871">
    <property type="entry name" value="EXPRESSED PROTEIN"/>
    <property type="match status" value="1"/>
</dbReference>
<evidence type="ECO:0000313" key="3">
    <source>
        <dbReference type="Proteomes" id="UP000789901"/>
    </source>
</evidence>
<proteinExistence type="predicted"/>
<dbReference type="PANTHER" id="PTHR35871:SF1">
    <property type="entry name" value="CXC1-LIKE CYSTEINE CLUSTER ASSOCIATED WITH KDZ TRANSPOSASES DOMAIN-CONTAINING PROTEIN"/>
    <property type="match status" value="1"/>
</dbReference>
<sequence length="202" mass="23217">VYEAKTHKHSASVNNSETENSKAENSKTENSEEFSYDEAIENKNAASIIARLRIVARNYYNDDKEKDSTSVKQQKKYLHCIPFGNKKKTTEASEIELYNNAEEEVNEAIKNLINQVTTHAIPIFEACFPECQALFAFNNAKSHATFAPDALIAKNMNLSFARKQAKMHSTSYFHEKIKYDQCMVFLLDYSIPKFRRKAKELK</sequence>
<accession>A0ABN7UTP6</accession>
<comment type="caution">
    <text evidence="2">The sequence shown here is derived from an EMBL/GenBank/DDBJ whole genome shotgun (WGS) entry which is preliminary data.</text>
</comment>
<gene>
    <name evidence="2" type="ORF">GMARGA_LOCUS10293</name>
</gene>
<feature type="compositionally biased region" description="Basic residues" evidence="1">
    <location>
        <begin position="1"/>
        <end position="10"/>
    </location>
</feature>
<dbReference type="EMBL" id="CAJVQB010005720">
    <property type="protein sequence ID" value="CAG8668623.1"/>
    <property type="molecule type" value="Genomic_DNA"/>
</dbReference>